<feature type="region of interest" description="Disordered" evidence="7">
    <location>
        <begin position="233"/>
        <end position="258"/>
    </location>
</feature>
<feature type="domain" description="NuBaID C-terminal" evidence="9">
    <location>
        <begin position="187"/>
        <end position="317"/>
    </location>
</feature>
<dbReference type="GO" id="GO:0005634">
    <property type="term" value="C:nucleus"/>
    <property type="evidence" value="ECO:0007669"/>
    <property type="project" value="UniProtKB-SubCell"/>
</dbReference>
<dbReference type="Proteomes" id="UP000827092">
    <property type="component" value="Unassembled WGS sequence"/>
</dbReference>
<keyword evidence="4" id="KW-0862">Zinc</keyword>
<keyword evidence="5" id="KW-0539">Nucleus</keyword>
<evidence type="ECO:0000313" key="10">
    <source>
        <dbReference type="EMBL" id="KAG8190166.1"/>
    </source>
</evidence>
<feature type="domain" description="C3HC-type" evidence="8">
    <location>
        <begin position="25"/>
        <end position="149"/>
    </location>
</feature>
<reference evidence="10 11" key="1">
    <citation type="journal article" date="2022" name="Nat. Ecol. Evol.">
        <title>A masculinizing supergene underlies an exaggerated male reproductive morph in a spider.</title>
        <authorList>
            <person name="Hendrickx F."/>
            <person name="De Corte Z."/>
            <person name="Sonet G."/>
            <person name="Van Belleghem S.M."/>
            <person name="Kostlbacher S."/>
            <person name="Vangestel C."/>
        </authorList>
    </citation>
    <scope>NUCLEOTIDE SEQUENCE [LARGE SCALE GENOMIC DNA]</scope>
    <source>
        <strain evidence="10">W744_W776</strain>
    </source>
</reference>
<dbReference type="InterPro" id="IPR012935">
    <property type="entry name" value="NuBaID_N"/>
</dbReference>
<evidence type="ECO:0000256" key="6">
    <source>
        <dbReference type="ARBA" id="ARBA00044931"/>
    </source>
</evidence>
<dbReference type="AlphaFoldDB" id="A0AAV6V2S8"/>
<dbReference type="Pfam" id="PF08600">
    <property type="entry name" value="NuBaID_C"/>
    <property type="match status" value="1"/>
</dbReference>
<evidence type="ECO:0000256" key="4">
    <source>
        <dbReference type="ARBA" id="ARBA00022833"/>
    </source>
</evidence>
<evidence type="ECO:0000313" key="11">
    <source>
        <dbReference type="Proteomes" id="UP000827092"/>
    </source>
</evidence>
<evidence type="ECO:0000259" key="8">
    <source>
        <dbReference type="Pfam" id="PF07967"/>
    </source>
</evidence>
<dbReference type="GO" id="GO:0008270">
    <property type="term" value="F:zinc ion binding"/>
    <property type="evidence" value="ECO:0007669"/>
    <property type="project" value="UniProtKB-KW"/>
</dbReference>
<keyword evidence="2" id="KW-0479">Metal-binding</keyword>
<evidence type="ECO:0000256" key="5">
    <source>
        <dbReference type="ARBA" id="ARBA00023242"/>
    </source>
</evidence>
<dbReference type="Pfam" id="PF07967">
    <property type="entry name" value="zf-C3HC"/>
    <property type="match status" value="1"/>
</dbReference>
<evidence type="ECO:0008006" key="12">
    <source>
        <dbReference type="Google" id="ProtNLM"/>
    </source>
</evidence>
<dbReference type="InterPro" id="IPR013909">
    <property type="entry name" value="NuBaID_C"/>
</dbReference>
<comment type="function">
    <text evidence="6">Required for proper positioning of a substantial amount of TPR at the nuclear basket (NB) through interaction with TPR.</text>
</comment>
<dbReference type="PANTHER" id="PTHR15835">
    <property type="entry name" value="NUCLEAR-INTERACTING PARTNER OF ALK"/>
    <property type="match status" value="1"/>
</dbReference>
<keyword evidence="3" id="KW-0863">Zinc-finger</keyword>
<evidence type="ECO:0000256" key="1">
    <source>
        <dbReference type="ARBA" id="ARBA00004123"/>
    </source>
</evidence>
<dbReference type="EMBL" id="JAFNEN010000192">
    <property type="protein sequence ID" value="KAG8190166.1"/>
    <property type="molecule type" value="Genomic_DNA"/>
</dbReference>
<organism evidence="10 11">
    <name type="scientific">Oedothorax gibbosus</name>
    <dbReference type="NCBI Taxonomy" id="931172"/>
    <lineage>
        <taxon>Eukaryota</taxon>
        <taxon>Metazoa</taxon>
        <taxon>Ecdysozoa</taxon>
        <taxon>Arthropoda</taxon>
        <taxon>Chelicerata</taxon>
        <taxon>Arachnida</taxon>
        <taxon>Araneae</taxon>
        <taxon>Araneomorphae</taxon>
        <taxon>Entelegynae</taxon>
        <taxon>Araneoidea</taxon>
        <taxon>Linyphiidae</taxon>
        <taxon>Erigoninae</taxon>
        <taxon>Oedothorax</taxon>
    </lineage>
</organism>
<name>A0AAV6V2S8_9ARAC</name>
<comment type="subcellular location">
    <subcellularLocation>
        <location evidence="1">Nucleus</location>
    </subcellularLocation>
</comment>
<evidence type="ECO:0000256" key="7">
    <source>
        <dbReference type="SAM" id="MobiDB-lite"/>
    </source>
</evidence>
<keyword evidence="11" id="KW-1185">Reference proteome</keyword>
<sequence length="353" mass="40123">MTEKSETIIETFFKTFSGQDSCNKDAEEFGKLVSTYIDGQKWVAWPLILSPAVCSQYGWKCINSNLLQCISCGAKLSTPEPKMELYDAYKACIYKILKGLKISHKTHCPWPLAPSPESFIKMVPMPKEESLKHFLNRLKSSLAFSSSFPKIKEDFLKKLGLDEEHILALCKLTDVSLDSAKMIGSSAVCLAATGWRLKSLNEKSSRTFIRCDNCQRSILTNSYHLLETSSNSENNSEISADQSTVINGKRENSAQESPSLRCKRLRKEDFDPISEHRPWCLWVISQDSLLLLQNIFSEDEKETPTNIPGWKIFIRSLLRNVCLPQQIDAENNPSKEEIRTVRNLLETWIDAVQ</sequence>
<proteinExistence type="predicted"/>
<dbReference type="PANTHER" id="PTHR15835:SF6">
    <property type="entry name" value="ZINC FINGER C3HC-TYPE PROTEIN 1"/>
    <property type="match status" value="1"/>
</dbReference>
<evidence type="ECO:0000259" key="9">
    <source>
        <dbReference type="Pfam" id="PF08600"/>
    </source>
</evidence>
<evidence type="ECO:0000256" key="3">
    <source>
        <dbReference type="ARBA" id="ARBA00022771"/>
    </source>
</evidence>
<accession>A0AAV6V2S8</accession>
<comment type="caution">
    <text evidence="10">The sequence shown here is derived from an EMBL/GenBank/DDBJ whole genome shotgun (WGS) entry which is preliminary data.</text>
</comment>
<evidence type="ECO:0000256" key="2">
    <source>
        <dbReference type="ARBA" id="ARBA00022723"/>
    </source>
</evidence>
<gene>
    <name evidence="10" type="ORF">JTE90_008699</name>
</gene>
<protein>
    <recommendedName>
        <fullName evidence="12">C3HC-type domain-containing protein</fullName>
    </recommendedName>
</protein>